<protein>
    <submittedName>
        <fullName evidence="2">SPP1 gp7 family putative phage head morphogenesis protein</fullName>
    </submittedName>
</protein>
<evidence type="ECO:0000259" key="1">
    <source>
        <dbReference type="Pfam" id="PF04233"/>
    </source>
</evidence>
<dbReference type="EMBL" id="JAUSQM010000001">
    <property type="protein sequence ID" value="MDP9820395.1"/>
    <property type="molecule type" value="Genomic_DNA"/>
</dbReference>
<keyword evidence="3" id="KW-1185">Reference proteome</keyword>
<evidence type="ECO:0000313" key="3">
    <source>
        <dbReference type="Proteomes" id="UP001240447"/>
    </source>
</evidence>
<proteinExistence type="predicted"/>
<feature type="domain" description="Phage head morphogenesis" evidence="1">
    <location>
        <begin position="161"/>
        <end position="265"/>
    </location>
</feature>
<accession>A0ABT9NK00</accession>
<gene>
    <name evidence="2" type="ORF">J2S59_000204</name>
</gene>
<sequence>MALTDRTMRVEQGLRRELQRVTDAQTRDLVRAWATAWDEVATELHDALLEQLVAGDRVTRAQLMRSTRLARSLEYIADRLAELAADAGVRITADLQGVIDTTLGAQASIIDSQLPPNAKALLGVDQWSRVDPGQLEAIVRRSTEQITSLAVPLAPEAYAAVRRELIRGVAAGANPRVTARRMVRRAEKRFNGGLHRALVIARTETLDAYRAAAQAAHEADTDVLAGWVWTAELDADTCPACWSMHGRQLPTSEPGPLGHQQCRCARVPVTRSWRALGFDIDDPPSLLPDGNALFAALGEDEQRRVLGAARFEAWRAGAFPMSAWAERRTTSGWRDSYVMASAPAGFAPARSLTLAS</sequence>
<dbReference type="Pfam" id="PF04233">
    <property type="entry name" value="Phage_Mu_F"/>
    <property type="match status" value="1"/>
</dbReference>
<evidence type="ECO:0000313" key="2">
    <source>
        <dbReference type="EMBL" id="MDP9820395.1"/>
    </source>
</evidence>
<dbReference type="RefSeq" id="WP_068117745.1">
    <property type="nucleotide sequence ID" value="NZ_CCXJ01000102.1"/>
</dbReference>
<dbReference type="InterPro" id="IPR006528">
    <property type="entry name" value="Phage_head_morphogenesis_dom"/>
</dbReference>
<organism evidence="2 3">
    <name type="scientific">Nocardioides massiliensis</name>
    <dbReference type="NCBI Taxonomy" id="1325935"/>
    <lineage>
        <taxon>Bacteria</taxon>
        <taxon>Bacillati</taxon>
        <taxon>Actinomycetota</taxon>
        <taxon>Actinomycetes</taxon>
        <taxon>Propionibacteriales</taxon>
        <taxon>Nocardioidaceae</taxon>
        <taxon>Nocardioides</taxon>
    </lineage>
</organism>
<name>A0ABT9NK00_9ACTN</name>
<comment type="caution">
    <text evidence="2">The sequence shown here is derived from an EMBL/GenBank/DDBJ whole genome shotgun (WGS) entry which is preliminary data.</text>
</comment>
<dbReference type="Proteomes" id="UP001240447">
    <property type="component" value="Unassembled WGS sequence"/>
</dbReference>
<reference evidence="2 3" key="1">
    <citation type="submission" date="2023-07" db="EMBL/GenBank/DDBJ databases">
        <title>Sequencing the genomes of 1000 actinobacteria strains.</title>
        <authorList>
            <person name="Klenk H.-P."/>
        </authorList>
    </citation>
    <scope>NUCLEOTIDE SEQUENCE [LARGE SCALE GENOMIC DNA]</scope>
    <source>
        <strain evidence="2 3">GD13</strain>
    </source>
</reference>